<dbReference type="Proteomes" id="UP000321049">
    <property type="component" value="Unassembled WGS sequence"/>
</dbReference>
<dbReference type="InterPro" id="IPR036388">
    <property type="entry name" value="WH-like_DNA-bd_sf"/>
</dbReference>
<feature type="domain" description="ANTAR" evidence="3">
    <location>
        <begin position="163"/>
        <end position="224"/>
    </location>
</feature>
<dbReference type="RefSeq" id="WP_146845033.1">
    <property type="nucleotide sequence ID" value="NZ_BJWH01000003.1"/>
</dbReference>
<proteinExistence type="predicted"/>
<dbReference type="InterPro" id="IPR005561">
    <property type="entry name" value="ANTAR"/>
</dbReference>
<dbReference type="AlphaFoldDB" id="A0A511JHM5"/>
<dbReference type="Gene3D" id="1.10.10.10">
    <property type="entry name" value="Winged helix-like DNA-binding domain superfamily/Winged helix DNA-binding domain"/>
    <property type="match status" value="1"/>
</dbReference>
<keyword evidence="1" id="KW-0805">Transcription regulation</keyword>
<reference evidence="4 5" key="1">
    <citation type="submission" date="2019-07" db="EMBL/GenBank/DDBJ databases">
        <title>Whole genome shotgun sequence of Cellulomonas terrae NBRC 100819.</title>
        <authorList>
            <person name="Hosoyama A."/>
            <person name="Uohara A."/>
            <person name="Ohji S."/>
            <person name="Ichikawa N."/>
        </authorList>
    </citation>
    <scope>NUCLEOTIDE SEQUENCE [LARGE SCALE GENOMIC DNA]</scope>
    <source>
        <strain evidence="4 5">NBRC 100819</strain>
    </source>
</reference>
<dbReference type="Pfam" id="PF03861">
    <property type="entry name" value="ANTAR"/>
    <property type="match status" value="1"/>
</dbReference>
<accession>A0A511JHM5</accession>
<gene>
    <name evidence="4" type="ORF">CTE05_10210</name>
</gene>
<dbReference type="SMART" id="SM00065">
    <property type="entry name" value="GAF"/>
    <property type="match status" value="1"/>
</dbReference>
<sequence length="226" mass="23887">MEILPETAAVLRRLAESTDVDLEAAVAGASERVLAEVPSCLGFSYCLAAEDLTFTVVATSSDAAVLDAAQYVDDGPCLEAARAGSVVELPDVLDEVRWQRFAQTAAARGVRSSLSLPVLEDGELVGTVNFYAAEPGAFVGHEVRLAQIVGASAGVAITNADLPFRSRDHAVASPARLEDLVVVERAIGVLAQSRHVDIEQARELLHDAARRAGVEDADLARSMIRP</sequence>
<dbReference type="InterPro" id="IPR029016">
    <property type="entry name" value="GAF-like_dom_sf"/>
</dbReference>
<dbReference type="InterPro" id="IPR003018">
    <property type="entry name" value="GAF"/>
</dbReference>
<evidence type="ECO:0000256" key="1">
    <source>
        <dbReference type="ARBA" id="ARBA00023015"/>
    </source>
</evidence>
<dbReference type="Pfam" id="PF13185">
    <property type="entry name" value="GAF_2"/>
    <property type="match status" value="1"/>
</dbReference>
<dbReference type="PROSITE" id="PS50921">
    <property type="entry name" value="ANTAR"/>
    <property type="match status" value="1"/>
</dbReference>
<keyword evidence="2" id="KW-0804">Transcription</keyword>
<dbReference type="OrthoDB" id="4824831at2"/>
<dbReference type="EMBL" id="BJWH01000003">
    <property type="protein sequence ID" value="GEL97474.1"/>
    <property type="molecule type" value="Genomic_DNA"/>
</dbReference>
<dbReference type="Gene3D" id="3.30.450.40">
    <property type="match status" value="1"/>
</dbReference>
<dbReference type="SUPFAM" id="SSF55781">
    <property type="entry name" value="GAF domain-like"/>
    <property type="match status" value="1"/>
</dbReference>
<evidence type="ECO:0000313" key="4">
    <source>
        <dbReference type="EMBL" id="GEL97474.1"/>
    </source>
</evidence>
<keyword evidence="5" id="KW-1185">Reference proteome</keyword>
<evidence type="ECO:0000259" key="3">
    <source>
        <dbReference type="PROSITE" id="PS50921"/>
    </source>
</evidence>
<evidence type="ECO:0000313" key="5">
    <source>
        <dbReference type="Proteomes" id="UP000321049"/>
    </source>
</evidence>
<comment type="caution">
    <text evidence="4">The sequence shown here is derived from an EMBL/GenBank/DDBJ whole genome shotgun (WGS) entry which is preliminary data.</text>
</comment>
<evidence type="ECO:0000256" key="2">
    <source>
        <dbReference type="ARBA" id="ARBA00023163"/>
    </source>
</evidence>
<name>A0A511JHM5_9CELL</name>
<protein>
    <submittedName>
        <fullName evidence="4">Transcriptional regulator</fullName>
    </submittedName>
</protein>
<dbReference type="GO" id="GO:0003723">
    <property type="term" value="F:RNA binding"/>
    <property type="evidence" value="ECO:0007669"/>
    <property type="project" value="InterPro"/>
</dbReference>
<organism evidence="4 5">
    <name type="scientific">Cellulomonas terrae</name>
    <dbReference type="NCBI Taxonomy" id="311234"/>
    <lineage>
        <taxon>Bacteria</taxon>
        <taxon>Bacillati</taxon>
        <taxon>Actinomycetota</taxon>
        <taxon>Actinomycetes</taxon>
        <taxon>Micrococcales</taxon>
        <taxon>Cellulomonadaceae</taxon>
        <taxon>Cellulomonas</taxon>
    </lineage>
</organism>